<gene>
    <name evidence="1" type="ORF">LCGC14_2548520</name>
</gene>
<reference evidence="1" key="1">
    <citation type="journal article" date="2015" name="Nature">
        <title>Complex archaea that bridge the gap between prokaryotes and eukaryotes.</title>
        <authorList>
            <person name="Spang A."/>
            <person name="Saw J.H."/>
            <person name="Jorgensen S.L."/>
            <person name="Zaremba-Niedzwiedzka K."/>
            <person name="Martijn J."/>
            <person name="Lind A.E."/>
            <person name="van Eijk R."/>
            <person name="Schleper C."/>
            <person name="Guy L."/>
            <person name="Ettema T.J."/>
        </authorList>
    </citation>
    <scope>NUCLEOTIDE SEQUENCE</scope>
</reference>
<accession>A0A0F9ANI9</accession>
<feature type="non-terminal residue" evidence="1">
    <location>
        <position position="1"/>
    </location>
</feature>
<dbReference type="Pfam" id="PF23898">
    <property type="entry name" value="Crass_capsid"/>
    <property type="match status" value="1"/>
</dbReference>
<name>A0A0F9ANI9_9ZZZZ</name>
<proteinExistence type="predicted"/>
<dbReference type="EMBL" id="LAZR01041763">
    <property type="protein sequence ID" value="KKL11169.1"/>
    <property type="molecule type" value="Genomic_DNA"/>
</dbReference>
<evidence type="ECO:0000313" key="1">
    <source>
        <dbReference type="EMBL" id="KKL11169.1"/>
    </source>
</evidence>
<organism evidence="1">
    <name type="scientific">marine sediment metagenome</name>
    <dbReference type="NCBI Taxonomy" id="412755"/>
    <lineage>
        <taxon>unclassified sequences</taxon>
        <taxon>metagenomes</taxon>
        <taxon>ecological metagenomes</taxon>
    </lineage>
</organism>
<protein>
    <recommendedName>
        <fullName evidence="2">Major capsid protein</fullName>
    </recommendedName>
</protein>
<comment type="caution">
    <text evidence="1">The sequence shown here is derived from an EMBL/GenBank/DDBJ whole genome shotgun (WGS) entry which is preliminary data.</text>
</comment>
<evidence type="ECO:0008006" key="2">
    <source>
        <dbReference type="Google" id="ProtNLM"/>
    </source>
</evidence>
<dbReference type="AlphaFoldDB" id="A0A0F9ANI9"/>
<sequence length="448" mass="50893">MIHQANLGATVNAYLNQFPTKTFATDDDFTWDITTNGKKNIPLAKAEVILGTTFASTDKAGLNYSEFYLYFHEAYFTDVNVIVGERNEVYPIQILEDAKNVGGLWRYRVRLLTGDPALFVPYEELTAGKRFSKDFSPVEKELSIKGGGVHYTFPYKMMNAMTMIRMEDTIPGNMIERPVKFSWVDPLTKKLMTTWMDYRSYELEMQYQDEINHMLVYATSNKTAEGTYVQKGKSGRVIQMGAGIKQQMEAANYNTYNSFDIKKFTEMLLDMTVGKIIMGQREVTVLTGEWGMYQFHEALESYTALYTPARDNYRIFSAGGNAMGFRGQFLEYIGPNGIKVNIVHDALKDDFARNKIYYPGKQGLAESYVYDIMNMGTSDGRPNVQKIALAKFGDIRGYEAGLRDPFTIGQANRVMSNPKDAWTEHRAFTGGSIVYDPTRTATYKPIIL</sequence>
<dbReference type="InterPro" id="IPR056401">
    <property type="entry name" value="Crass_capsid"/>
</dbReference>